<organism evidence="5 6">
    <name type="scientific">Oligosphaera ethanolica</name>
    <dbReference type="NCBI Taxonomy" id="760260"/>
    <lineage>
        <taxon>Bacteria</taxon>
        <taxon>Pseudomonadati</taxon>
        <taxon>Lentisphaerota</taxon>
        <taxon>Oligosphaeria</taxon>
        <taxon>Oligosphaerales</taxon>
        <taxon>Oligosphaeraceae</taxon>
        <taxon>Oligosphaera</taxon>
    </lineage>
</organism>
<dbReference type="FunFam" id="3.40.50.300:FF:000398">
    <property type="entry name" value="Type IV pilus assembly ATPase PilB"/>
    <property type="match status" value="1"/>
</dbReference>
<gene>
    <name evidence="5" type="ORF">J3R75_001641</name>
</gene>
<reference evidence="5" key="1">
    <citation type="submission" date="2023-07" db="EMBL/GenBank/DDBJ databases">
        <title>Genomic Encyclopedia of Type Strains, Phase IV (KMG-IV): sequencing the most valuable type-strain genomes for metagenomic binning, comparative biology and taxonomic classification.</title>
        <authorList>
            <person name="Goeker M."/>
        </authorList>
    </citation>
    <scope>NUCLEOTIDE SEQUENCE</scope>
    <source>
        <strain evidence="5">DSM 24202</strain>
    </source>
</reference>
<dbReference type="Gene3D" id="3.30.450.90">
    <property type="match status" value="1"/>
</dbReference>
<dbReference type="Proteomes" id="UP001238163">
    <property type="component" value="Unassembled WGS sequence"/>
</dbReference>
<evidence type="ECO:0000259" key="4">
    <source>
        <dbReference type="PROSITE" id="PS00662"/>
    </source>
</evidence>
<dbReference type="Gene3D" id="3.40.50.300">
    <property type="entry name" value="P-loop containing nucleotide triphosphate hydrolases"/>
    <property type="match status" value="1"/>
</dbReference>
<dbReference type="GO" id="GO:0005886">
    <property type="term" value="C:plasma membrane"/>
    <property type="evidence" value="ECO:0007669"/>
    <property type="project" value="TreeGrafter"/>
</dbReference>
<dbReference type="InterPro" id="IPR007831">
    <property type="entry name" value="T2SS_GspE_N"/>
</dbReference>
<dbReference type="AlphaFoldDB" id="A0AAE3VG37"/>
<accession>A0AAE3VG37</accession>
<protein>
    <submittedName>
        <fullName evidence="5">Type IV pilus assembly protein PilB</fullName>
    </submittedName>
</protein>
<dbReference type="Gene3D" id="3.30.300.160">
    <property type="entry name" value="Type II secretion system, protein E, N-terminal domain"/>
    <property type="match status" value="1"/>
</dbReference>
<evidence type="ECO:0000256" key="2">
    <source>
        <dbReference type="ARBA" id="ARBA00022741"/>
    </source>
</evidence>
<evidence type="ECO:0000256" key="1">
    <source>
        <dbReference type="ARBA" id="ARBA00006611"/>
    </source>
</evidence>
<dbReference type="InterPro" id="IPR001482">
    <property type="entry name" value="T2SS/T4SS_dom"/>
</dbReference>
<dbReference type="Pfam" id="PF05157">
    <property type="entry name" value="MshEN"/>
    <property type="match status" value="1"/>
</dbReference>
<sequence>MAAIDMDADVSMIWHLLLDAGIATEEQLEEAFDESQRMNRTFVNILFNFDIITEDDLLKLIAENLGTEVFIFKNKELDMNLVNTVPADMARFYGVIPVKEEGDVLWLVAKDPLSSQLTDELPFALGRDCRIMVGYPREIDEMLDVFYPEKSSTVKDIIEEMSSLRTDISGDDAESLEKAANEAPIVRFVNLILQQAIKDKASDIHFEPFSDEFRIRYRIDGSLYEMAPPPKHLAIPVISRIKVMSNLNIAERRIPQDGRIELRINKKPIDLRVSTLPTRYGESVVLRVLDRSVVNLSLDSLGMTEKTIADIRRLIAAPNGIFIVTGPTGSGKTTTLYSGLREINTIEDKLLTAEDPVEYDIEGIIQVPVREQVGMTFAAALRAFLRQDPDRIMVGEIRDVETASMAIQASLTGHMVLSTLHTNDAAGAVTRLIDMGIEPFLISSTLNGILAQRLLRRVCLDCREEYAPADAELKMLGLTREEVDNRPFYRGIGCDKCNNSGYKKRVGIFELLIISEPIQQLINSREPSQVIRQQAIADGMITLRRDGINQILNGITTAKEVLQYTV</sequence>
<evidence type="ECO:0000313" key="5">
    <source>
        <dbReference type="EMBL" id="MDQ0289534.1"/>
    </source>
</evidence>
<evidence type="ECO:0000313" key="6">
    <source>
        <dbReference type="Proteomes" id="UP001238163"/>
    </source>
</evidence>
<dbReference type="PROSITE" id="PS00662">
    <property type="entry name" value="T2SP_E"/>
    <property type="match status" value="1"/>
</dbReference>
<keyword evidence="6" id="KW-1185">Reference proteome</keyword>
<dbReference type="EMBL" id="JAUSVL010000001">
    <property type="protein sequence ID" value="MDQ0289534.1"/>
    <property type="molecule type" value="Genomic_DNA"/>
</dbReference>
<dbReference type="SUPFAM" id="SSF52540">
    <property type="entry name" value="P-loop containing nucleoside triphosphate hydrolases"/>
    <property type="match status" value="1"/>
</dbReference>
<feature type="domain" description="Bacterial type II secretion system protein E" evidence="4">
    <location>
        <begin position="385"/>
        <end position="399"/>
    </location>
</feature>
<proteinExistence type="inferred from homology"/>
<dbReference type="CDD" id="cd01129">
    <property type="entry name" value="PulE-GspE-like"/>
    <property type="match status" value="1"/>
</dbReference>
<dbReference type="InterPro" id="IPR027417">
    <property type="entry name" value="P-loop_NTPase"/>
</dbReference>
<comment type="caution">
    <text evidence="5">The sequence shown here is derived from an EMBL/GenBank/DDBJ whole genome shotgun (WGS) entry which is preliminary data.</text>
</comment>
<comment type="similarity">
    <text evidence="1">Belongs to the GSP E family.</text>
</comment>
<dbReference type="GO" id="GO:0005524">
    <property type="term" value="F:ATP binding"/>
    <property type="evidence" value="ECO:0007669"/>
    <property type="project" value="UniProtKB-KW"/>
</dbReference>
<keyword evidence="3" id="KW-0067">ATP-binding</keyword>
<dbReference type="PANTHER" id="PTHR30258:SF1">
    <property type="entry name" value="PROTEIN TRANSPORT PROTEIN HOFB HOMOLOG"/>
    <property type="match status" value="1"/>
</dbReference>
<name>A0AAE3VG37_9BACT</name>
<dbReference type="InterPro" id="IPR037257">
    <property type="entry name" value="T2SS_E_N_sf"/>
</dbReference>
<dbReference type="FunFam" id="3.30.450.90:FF:000001">
    <property type="entry name" value="Type II secretion system ATPase GspE"/>
    <property type="match status" value="1"/>
</dbReference>
<keyword evidence="2" id="KW-0547">Nucleotide-binding</keyword>
<dbReference type="PANTHER" id="PTHR30258">
    <property type="entry name" value="TYPE II SECRETION SYSTEM PROTEIN GSPE-RELATED"/>
    <property type="match status" value="1"/>
</dbReference>
<evidence type="ECO:0000256" key="3">
    <source>
        <dbReference type="ARBA" id="ARBA00022840"/>
    </source>
</evidence>
<dbReference type="SUPFAM" id="SSF160246">
    <property type="entry name" value="EspE N-terminal domain-like"/>
    <property type="match status" value="1"/>
</dbReference>
<dbReference type="RefSeq" id="WP_307260968.1">
    <property type="nucleotide sequence ID" value="NZ_JAUSVL010000001.1"/>
</dbReference>
<dbReference type="Pfam" id="PF00437">
    <property type="entry name" value="T2SSE"/>
    <property type="match status" value="1"/>
</dbReference>
<dbReference type="GO" id="GO:0016887">
    <property type="term" value="F:ATP hydrolysis activity"/>
    <property type="evidence" value="ECO:0007669"/>
    <property type="project" value="TreeGrafter"/>
</dbReference>